<feature type="binding site" evidence="7 9">
    <location>
        <position position="197"/>
    </location>
    <ligand>
        <name>FMN</name>
        <dbReference type="ChEBI" id="CHEBI:58210"/>
    </ligand>
</feature>
<dbReference type="EC" id="1.4.3.5" evidence="7"/>
<evidence type="ECO:0000256" key="2">
    <source>
        <dbReference type="ARBA" id="ARBA00011738"/>
    </source>
</evidence>
<proteinExistence type="inferred from homology"/>
<dbReference type="OrthoDB" id="9780392at2"/>
<feature type="binding site" evidence="7 9">
    <location>
        <begin position="142"/>
        <end position="143"/>
    </location>
    <ligand>
        <name>FMN</name>
        <dbReference type="ChEBI" id="CHEBI:58210"/>
    </ligand>
</feature>
<feature type="binding site" evidence="7 8">
    <location>
        <position position="129"/>
    </location>
    <ligand>
        <name>substrate</name>
    </ligand>
</feature>
<comment type="pathway">
    <text evidence="7">Cofactor metabolism; pyridoxal 5'-phosphate salvage; pyridoxal 5'-phosphate from pyridoxamine 5'-phosphate: step 1/1.</text>
</comment>
<dbReference type="GO" id="GO:0008615">
    <property type="term" value="P:pyridoxine biosynthetic process"/>
    <property type="evidence" value="ECO:0007669"/>
    <property type="project" value="UniProtKB-UniRule"/>
</dbReference>
<feature type="domain" description="Pyridoxine 5'-phosphate oxidase dimerisation C-terminal" evidence="11">
    <location>
        <begin position="174"/>
        <end position="215"/>
    </location>
</feature>
<evidence type="ECO:0000256" key="6">
    <source>
        <dbReference type="ARBA" id="ARBA00023096"/>
    </source>
</evidence>
<comment type="cofactor">
    <cofactor evidence="7 9">
        <name>FMN</name>
        <dbReference type="ChEBI" id="CHEBI:58210"/>
    </cofactor>
    <text evidence="7 9">Binds 1 FMN per subunit.</text>
</comment>
<dbReference type="PANTHER" id="PTHR10851">
    <property type="entry name" value="PYRIDOXINE-5-PHOSPHATE OXIDASE"/>
    <property type="match status" value="1"/>
</dbReference>
<evidence type="ECO:0000259" key="11">
    <source>
        <dbReference type="Pfam" id="PF10590"/>
    </source>
</evidence>
<feature type="binding site" evidence="7 9">
    <location>
        <begin position="78"/>
        <end position="79"/>
    </location>
    <ligand>
        <name>FMN</name>
        <dbReference type="ChEBI" id="CHEBI:58210"/>
    </ligand>
</feature>
<dbReference type="HAMAP" id="MF_01629">
    <property type="entry name" value="PdxH"/>
    <property type="match status" value="1"/>
</dbReference>
<dbReference type="UniPathway" id="UPA01068">
    <property type="reaction ID" value="UER00304"/>
</dbReference>
<dbReference type="InterPro" id="IPR012349">
    <property type="entry name" value="Split_barrel_FMN-bd"/>
</dbReference>
<dbReference type="Proteomes" id="UP000183945">
    <property type="component" value="Unassembled WGS sequence"/>
</dbReference>
<keyword evidence="6 7" id="KW-0664">Pyridoxine biosynthesis</keyword>
<dbReference type="Pfam" id="PF01243">
    <property type="entry name" value="PNPOx_N"/>
    <property type="match status" value="1"/>
</dbReference>
<dbReference type="PIRSF" id="PIRSF000190">
    <property type="entry name" value="Pyd_amn-ph_oxd"/>
    <property type="match status" value="1"/>
</dbReference>
<feature type="binding site" evidence="7 8">
    <location>
        <begin position="193"/>
        <end position="195"/>
    </location>
    <ligand>
        <name>substrate</name>
    </ligand>
</feature>
<evidence type="ECO:0000256" key="7">
    <source>
        <dbReference type="HAMAP-Rule" id="MF_01629"/>
    </source>
</evidence>
<dbReference type="AlphaFoldDB" id="A0A1M5D0V1"/>
<comment type="caution">
    <text evidence="7">Lacks conserved residue(s) required for the propagation of feature annotation.</text>
</comment>
<evidence type="ECO:0000313" key="12">
    <source>
        <dbReference type="EMBL" id="SHF60628.1"/>
    </source>
</evidence>
<dbReference type="NCBIfam" id="TIGR00558">
    <property type="entry name" value="pdxH"/>
    <property type="match status" value="1"/>
</dbReference>
<feature type="binding site" evidence="8">
    <location>
        <begin position="9"/>
        <end position="12"/>
    </location>
    <ligand>
        <name>substrate</name>
    </ligand>
</feature>
<dbReference type="EMBL" id="FQVT01000001">
    <property type="protein sequence ID" value="SHF60628.1"/>
    <property type="molecule type" value="Genomic_DNA"/>
</dbReference>
<comment type="catalytic activity">
    <reaction evidence="7">
        <text>pyridoxamine 5'-phosphate + O2 + H2O = pyridoxal 5'-phosphate + H2O2 + NH4(+)</text>
        <dbReference type="Rhea" id="RHEA:15817"/>
        <dbReference type="ChEBI" id="CHEBI:15377"/>
        <dbReference type="ChEBI" id="CHEBI:15379"/>
        <dbReference type="ChEBI" id="CHEBI:16240"/>
        <dbReference type="ChEBI" id="CHEBI:28938"/>
        <dbReference type="ChEBI" id="CHEBI:58451"/>
        <dbReference type="ChEBI" id="CHEBI:597326"/>
        <dbReference type="EC" id="1.4.3.5"/>
    </reaction>
</comment>
<name>A0A1M5D0V1_SALEC</name>
<keyword evidence="5 7" id="KW-0560">Oxidoreductase</keyword>
<keyword evidence="4 7" id="KW-0288">FMN</keyword>
<dbReference type="FunFam" id="2.30.110.10:FF:000020">
    <property type="entry name" value="PNPO isoform 11"/>
    <property type="match status" value="1"/>
</dbReference>
<dbReference type="NCBIfam" id="NF004231">
    <property type="entry name" value="PRK05679.1"/>
    <property type="match status" value="1"/>
</dbReference>
<feature type="binding site" evidence="7 9">
    <location>
        <position position="85"/>
    </location>
    <ligand>
        <name>FMN</name>
        <dbReference type="ChEBI" id="CHEBI:58210"/>
    </ligand>
</feature>
<feature type="binding site" evidence="7 8">
    <location>
        <position position="133"/>
    </location>
    <ligand>
        <name>substrate</name>
    </ligand>
</feature>
<dbReference type="STRING" id="1073325.SAMN05444483_101753"/>
<evidence type="ECO:0000256" key="5">
    <source>
        <dbReference type="ARBA" id="ARBA00023002"/>
    </source>
</evidence>
<sequence>MEKNLKDYRKSYGKDELLESQIPNFPLELFEAWFEKAEAHPKIDEVNAMNLATCGIEGFPKSRIVLLKSFGTDGFSFYTNYNSEKAKDIEENPRVCLSFFWPALERQVIITGVAMKISEEESKSYFASRPRGSQLGAWASNQSHVISSREELQEQLKEVEGKFENQKVEKPAHWGGYLVTPRNFEFWQGRNNRLHDRIIYEFIENDTWERKRLAP</sequence>
<organism evidence="12 13">
    <name type="scientific">Salegentibacter echinorum</name>
    <dbReference type="NCBI Taxonomy" id="1073325"/>
    <lineage>
        <taxon>Bacteria</taxon>
        <taxon>Pseudomonadati</taxon>
        <taxon>Bacteroidota</taxon>
        <taxon>Flavobacteriia</taxon>
        <taxon>Flavobacteriales</taxon>
        <taxon>Flavobacteriaceae</taxon>
        <taxon>Salegentibacter</taxon>
    </lineage>
</organism>
<evidence type="ECO:0000256" key="1">
    <source>
        <dbReference type="ARBA" id="ARBA00007301"/>
    </source>
</evidence>
<dbReference type="RefSeq" id="WP_072876767.1">
    <property type="nucleotide sequence ID" value="NZ_FQVT01000001.1"/>
</dbReference>
<comment type="similarity">
    <text evidence="1 7">Belongs to the pyridoxamine 5'-phosphate oxidase family.</text>
</comment>
<dbReference type="PANTHER" id="PTHR10851:SF0">
    <property type="entry name" value="PYRIDOXINE-5'-PHOSPHATE OXIDASE"/>
    <property type="match status" value="1"/>
</dbReference>
<dbReference type="PROSITE" id="PS01064">
    <property type="entry name" value="PYRIDOX_OXIDASE"/>
    <property type="match status" value="1"/>
</dbReference>
<evidence type="ECO:0000256" key="8">
    <source>
        <dbReference type="PIRSR" id="PIRSR000190-1"/>
    </source>
</evidence>
<dbReference type="InterPro" id="IPR000659">
    <property type="entry name" value="Pyridox_Oxase"/>
</dbReference>
<protein>
    <recommendedName>
        <fullName evidence="7">Pyridoxine/pyridoxamine 5'-phosphate oxidase</fullName>
        <ecNumber evidence="7">1.4.3.5</ecNumber>
    </recommendedName>
    <alternativeName>
        <fullName evidence="7">PNP/PMP oxidase</fullName>
        <shortName evidence="7">PNPOx</shortName>
    </alternativeName>
    <alternativeName>
        <fullName evidence="7">Pyridoxal 5'-phosphate synthase</fullName>
    </alternativeName>
</protein>
<dbReference type="Gene3D" id="2.30.110.10">
    <property type="entry name" value="Electron Transport, Fmn-binding Protein, Chain A"/>
    <property type="match status" value="1"/>
</dbReference>
<evidence type="ECO:0000256" key="4">
    <source>
        <dbReference type="ARBA" id="ARBA00022643"/>
    </source>
</evidence>
<comment type="subunit">
    <text evidence="2 7">Homodimer.</text>
</comment>
<dbReference type="SUPFAM" id="SSF50475">
    <property type="entry name" value="FMN-binding split barrel"/>
    <property type="match status" value="1"/>
</dbReference>
<evidence type="ECO:0000313" key="13">
    <source>
        <dbReference type="Proteomes" id="UP000183945"/>
    </source>
</evidence>
<feature type="binding site" evidence="7 8">
    <location>
        <position position="68"/>
    </location>
    <ligand>
        <name>substrate</name>
    </ligand>
</feature>
<keyword evidence="13" id="KW-1185">Reference proteome</keyword>
<feature type="binding site" evidence="7 9">
    <location>
        <position position="107"/>
    </location>
    <ligand>
        <name>FMN</name>
        <dbReference type="ChEBI" id="CHEBI:58210"/>
    </ligand>
</feature>
<evidence type="ECO:0000259" key="10">
    <source>
        <dbReference type="Pfam" id="PF01243"/>
    </source>
</evidence>
<dbReference type="GO" id="GO:0010181">
    <property type="term" value="F:FMN binding"/>
    <property type="evidence" value="ECO:0007669"/>
    <property type="project" value="UniProtKB-UniRule"/>
</dbReference>
<comment type="function">
    <text evidence="7">Catalyzes the oxidation of either pyridoxine 5'-phosphate (PNP) or pyridoxamine 5'-phosphate (PMP) into pyridoxal 5'-phosphate (PLP).</text>
</comment>
<feature type="binding site" evidence="7 9">
    <location>
        <position position="187"/>
    </location>
    <ligand>
        <name>FMN</name>
        <dbReference type="ChEBI" id="CHEBI:58210"/>
    </ligand>
</feature>
<dbReference type="InterPro" id="IPR019740">
    <property type="entry name" value="Pyridox_Oxase_CS"/>
</dbReference>
<evidence type="ECO:0000256" key="3">
    <source>
        <dbReference type="ARBA" id="ARBA00022630"/>
    </source>
</evidence>
<comment type="pathway">
    <text evidence="7">Cofactor metabolism; pyridoxal 5'-phosphate salvage; pyridoxal 5'-phosphate from pyridoxine 5'-phosphate: step 1/1.</text>
</comment>
<feature type="binding site" evidence="7 9">
    <location>
        <begin position="63"/>
        <end position="68"/>
    </location>
    <ligand>
        <name>FMN</name>
        <dbReference type="ChEBI" id="CHEBI:58210"/>
    </ligand>
</feature>
<evidence type="ECO:0000256" key="9">
    <source>
        <dbReference type="PIRSR" id="PIRSR000190-2"/>
    </source>
</evidence>
<keyword evidence="3 7" id="KW-0285">Flavoprotein</keyword>
<reference evidence="13" key="1">
    <citation type="submission" date="2016-11" db="EMBL/GenBank/DDBJ databases">
        <authorList>
            <person name="Varghese N."/>
            <person name="Submissions S."/>
        </authorList>
    </citation>
    <scope>NUCLEOTIDE SEQUENCE [LARGE SCALE GENOMIC DNA]</scope>
    <source>
        <strain evidence="13">DSM 24579</strain>
    </source>
</reference>
<dbReference type="InterPro" id="IPR011576">
    <property type="entry name" value="Pyridox_Oxase_N"/>
</dbReference>
<accession>A0A1M5D0V1</accession>
<dbReference type="Pfam" id="PF10590">
    <property type="entry name" value="PNP_phzG_C"/>
    <property type="match status" value="1"/>
</dbReference>
<gene>
    <name evidence="7" type="primary">pdxH</name>
    <name evidence="12" type="ORF">SAMN05444483_101753</name>
</gene>
<dbReference type="InterPro" id="IPR019576">
    <property type="entry name" value="Pyridoxamine_oxidase_dimer_C"/>
</dbReference>
<feature type="binding site" evidence="7 8">
    <location>
        <position position="125"/>
    </location>
    <ligand>
        <name>substrate</name>
    </ligand>
</feature>
<dbReference type="GO" id="GO:0004733">
    <property type="term" value="F:pyridoxamine phosphate oxidase activity"/>
    <property type="evidence" value="ECO:0007669"/>
    <property type="project" value="UniProtKB-UniRule"/>
</dbReference>
<comment type="catalytic activity">
    <reaction evidence="7">
        <text>pyridoxine 5'-phosphate + O2 = pyridoxal 5'-phosphate + H2O2</text>
        <dbReference type="Rhea" id="RHEA:15149"/>
        <dbReference type="ChEBI" id="CHEBI:15379"/>
        <dbReference type="ChEBI" id="CHEBI:16240"/>
        <dbReference type="ChEBI" id="CHEBI:58589"/>
        <dbReference type="ChEBI" id="CHEBI:597326"/>
        <dbReference type="EC" id="1.4.3.5"/>
    </reaction>
</comment>
<feature type="domain" description="Pyridoxamine 5'-phosphate oxidase N-terminal" evidence="10">
    <location>
        <begin position="38"/>
        <end position="160"/>
    </location>
</feature>